<proteinExistence type="predicted"/>
<dbReference type="EMBL" id="DTBD01000008">
    <property type="protein sequence ID" value="HGQ63823.1"/>
    <property type="molecule type" value="Genomic_DNA"/>
</dbReference>
<keyword evidence="1" id="KW-0472">Membrane</keyword>
<dbReference type="EMBL" id="DTCK01000036">
    <property type="protein sequence ID" value="HGQ36162.1"/>
    <property type="molecule type" value="Genomic_DNA"/>
</dbReference>
<keyword evidence="1" id="KW-0812">Transmembrane</keyword>
<organism evidence="3">
    <name type="scientific">Ignisphaera aggregans</name>
    <dbReference type="NCBI Taxonomy" id="334771"/>
    <lineage>
        <taxon>Archaea</taxon>
        <taxon>Thermoproteota</taxon>
        <taxon>Thermoprotei</taxon>
        <taxon>Desulfurococcales</taxon>
        <taxon>Desulfurococcaceae</taxon>
        <taxon>Ignisphaera</taxon>
    </lineage>
</organism>
<evidence type="ECO:0000313" key="3">
    <source>
        <dbReference type="EMBL" id="HGQ63823.1"/>
    </source>
</evidence>
<name>A0A7C4NIW1_9CREN</name>
<evidence type="ECO:0000313" key="2">
    <source>
        <dbReference type="EMBL" id="HGQ36162.1"/>
    </source>
</evidence>
<reference evidence="3" key="1">
    <citation type="journal article" date="2020" name="mSystems">
        <title>Genome- and Community-Level Interaction Insights into Carbon Utilization and Element Cycling Functions of Hydrothermarchaeota in Hydrothermal Sediment.</title>
        <authorList>
            <person name="Zhou Z."/>
            <person name="Liu Y."/>
            <person name="Xu W."/>
            <person name="Pan J."/>
            <person name="Luo Z.H."/>
            <person name="Li M."/>
        </authorList>
    </citation>
    <scope>NUCLEOTIDE SEQUENCE [LARGE SCALE GENOMIC DNA]</scope>
    <source>
        <strain evidence="3">SpSt-637</strain>
        <strain evidence="2">SpSt-667</strain>
    </source>
</reference>
<evidence type="ECO:0000256" key="1">
    <source>
        <dbReference type="SAM" id="Phobius"/>
    </source>
</evidence>
<gene>
    <name evidence="3" type="ORF">ENU08_01065</name>
    <name evidence="2" type="ORF">ENU41_05740</name>
</gene>
<feature type="transmembrane region" description="Helical" evidence="1">
    <location>
        <begin position="413"/>
        <end position="438"/>
    </location>
</feature>
<dbReference type="AlphaFoldDB" id="A0A7C4NIW1"/>
<protein>
    <submittedName>
        <fullName evidence="3">Uncharacterized protein</fullName>
    </submittedName>
</protein>
<sequence>MDSLKLSMLLPLMTIIFVAQLCLVVAGGVYNNIVIRSSSIEWLYVTPSLSHGIKNISLDMDKYGLRYQHLYYNNQITGYNRGYPVAVKLSVAFMGNERIYYNFIYKHQDNTISVDSNTFMDEKYIVIQWFNMETKMKNTDILKSINVSRYYNVLPYRSIFLKYQDLNLTASINYASIEFQIVNNLIFEELSVYDISIDRESIIKNIMEHSNSKLFNLNNLCLNSTYIPMYAWIDVNIVVSDKHETLSVIVNGLNSSDIDNAFKTLPCMLSILNLSLTTIQSIGLANIYEEASKILGINIVNETTKIIQTYVYDKLEHQRLIHTLCIKYDVMDPRIKIRINQSTSNTSLYVVFQGQGIINISKENVLNAFKELAHYISLLNSNLSNLQETLNSAHVIDTRTPPIEPSSGASSPYFIAIVVLILVSSQVAILIYTIIYIYRHWRSLSFT</sequence>
<comment type="caution">
    <text evidence="3">The sequence shown here is derived from an EMBL/GenBank/DDBJ whole genome shotgun (WGS) entry which is preliminary data.</text>
</comment>
<keyword evidence="1" id="KW-1133">Transmembrane helix</keyword>
<accession>A0A7C4NIW1</accession>